<proteinExistence type="predicted"/>
<accession>A0ABR2Z678</accession>
<evidence type="ECO:0000256" key="2">
    <source>
        <dbReference type="SAM" id="MobiDB-lite"/>
    </source>
</evidence>
<name>A0ABR2Z678_9AGAR</name>
<keyword evidence="1" id="KW-0677">Repeat</keyword>
<evidence type="ECO:0000313" key="4">
    <source>
        <dbReference type="EMBL" id="KAL0057141.1"/>
    </source>
</evidence>
<sequence>MQNTYTGSGQQNNNNDAGTQNVSYGGGQMVVGEMNSNFVENFNITQSNPHKRLWDAIAGVGASHKAEQQFLRGYCLEGTRKEVLAIICEWILAKDQSLPICWLSGPAGVGKTAIAMSVAKSAEDSELVASFFFFRSDPRRNNPSALVLTIAHGLVVSEFSLKSRIERNITVNPMILEARLEEQFRELVVEPFTKGPVGWWEWFLGLWQMTTGSRPASKKSNLIIIDGLDECGDEDTQIRILSMIISPYQRVSSFPLRFLVCSRPESWIREAFRRMPLNGFSKQINLDESFHPDRDIKYYYLHAFKEIRERFENTRIRFPNPWPSAADLESLVQKSSGQFIYAVTAVKFIRLPCRNPIVQLLCILNYTPVNPSLDSSFSELDRLYHIILSLSPNHSNLLSILAAILIIPPHAPCSPEFIEVLFGIPTGEVDLTLRFMHSVINIQGGDVAISTYHTSFTDFLLDPSRSGPFHIDVAAHHETLAIQWLRTLCQQIAIDPNIVLNQHGASIHSAILHLRKGWAGFCFAHKRASTRLLVEIDNLLRSILSTFPNRQTLLERVASVVLLPSQRSSSSTSRSFALNELILGNGVSSTMNSLEACQLATPEFELRPFFLDFLCNPSQEYYIDIAQQYDHIARRWIQALTLNNQPVQ</sequence>
<evidence type="ECO:0000313" key="5">
    <source>
        <dbReference type="Proteomes" id="UP001437256"/>
    </source>
</evidence>
<dbReference type="EMBL" id="JBBXMP010000673">
    <property type="protein sequence ID" value="KAL0057141.1"/>
    <property type="molecule type" value="Genomic_DNA"/>
</dbReference>
<feature type="region of interest" description="Disordered" evidence="2">
    <location>
        <begin position="1"/>
        <end position="22"/>
    </location>
</feature>
<dbReference type="SUPFAM" id="SSF52540">
    <property type="entry name" value="P-loop containing nucleoside triphosphate hydrolases"/>
    <property type="match status" value="1"/>
</dbReference>
<reference evidence="4 5" key="1">
    <citation type="submission" date="2024-05" db="EMBL/GenBank/DDBJ databases">
        <title>A draft genome resource for the thread blight pathogen Marasmius tenuissimus strain MS-2.</title>
        <authorList>
            <person name="Yulfo-Soto G.E."/>
            <person name="Baruah I.K."/>
            <person name="Amoako-Attah I."/>
            <person name="Bukari Y."/>
            <person name="Meinhardt L.W."/>
            <person name="Bailey B.A."/>
            <person name="Cohen S.P."/>
        </authorList>
    </citation>
    <scope>NUCLEOTIDE SEQUENCE [LARGE SCALE GENOMIC DNA]</scope>
    <source>
        <strain evidence="4 5">MS-2</strain>
    </source>
</reference>
<gene>
    <name evidence="4" type="ORF">AAF712_016232</name>
</gene>
<keyword evidence="5" id="KW-1185">Reference proteome</keyword>
<dbReference type="InterPro" id="IPR056884">
    <property type="entry name" value="NPHP3-like_N"/>
</dbReference>
<dbReference type="PANTHER" id="PTHR10039:SF17">
    <property type="entry name" value="FUNGAL STAND N-TERMINAL GOODBYE DOMAIN-CONTAINING PROTEIN-RELATED"/>
    <property type="match status" value="1"/>
</dbReference>
<organism evidence="4 5">
    <name type="scientific">Marasmius tenuissimus</name>
    <dbReference type="NCBI Taxonomy" id="585030"/>
    <lineage>
        <taxon>Eukaryota</taxon>
        <taxon>Fungi</taxon>
        <taxon>Dikarya</taxon>
        <taxon>Basidiomycota</taxon>
        <taxon>Agaricomycotina</taxon>
        <taxon>Agaricomycetes</taxon>
        <taxon>Agaricomycetidae</taxon>
        <taxon>Agaricales</taxon>
        <taxon>Marasmiineae</taxon>
        <taxon>Marasmiaceae</taxon>
        <taxon>Marasmius</taxon>
    </lineage>
</organism>
<feature type="domain" description="Nephrocystin 3-like N-terminal" evidence="3">
    <location>
        <begin position="89"/>
        <end position="263"/>
    </location>
</feature>
<dbReference type="Pfam" id="PF24883">
    <property type="entry name" value="NPHP3_N"/>
    <property type="match status" value="1"/>
</dbReference>
<evidence type="ECO:0000256" key="1">
    <source>
        <dbReference type="ARBA" id="ARBA00022737"/>
    </source>
</evidence>
<dbReference type="PANTHER" id="PTHR10039">
    <property type="entry name" value="AMELOGENIN"/>
    <property type="match status" value="1"/>
</dbReference>
<evidence type="ECO:0000259" key="3">
    <source>
        <dbReference type="Pfam" id="PF24883"/>
    </source>
</evidence>
<dbReference type="Proteomes" id="UP001437256">
    <property type="component" value="Unassembled WGS sequence"/>
</dbReference>
<feature type="non-terminal residue" evidence="4">
    <location>
        <position position="648"/>
    </location>
</feature>
<dbReference type="InterPro" id="IPR027417">
    <property type="entry name" value="P-loop_NTPase"/>
</dbReference>
<comment type="caution">
    <text evidence="4">The sequence shown here is derived from an EMBL/GenBank/DDBJ whole genome shotgun (WGS) entry which is preliminary data.</text>
</comment>
<protein>
    <recommendedName>
        <fullName evidence="3">Nephrocystin 3-like N-terminal domain-containing protein</fullName>
    </recommendedName>
</protein>
<dbReference type="Gene3D" id="3.40.50.300">
    <property type="entry name" value="P-loop containing nucleotide triphosphate hydrolases"/>
    <property type="match status" value="1"/>
</dbReference>